<keyword evidence="2" id="KW-0238">DNA-binding</keyword>
<dbReference type="InterPro" id="IPR009057">
    <property type="entry name" value="Homeodomain-like_sf"/>
</dbReference>
<name>A0A174SCY0_9CLOT</name>
<dbReference type="PRINTS" id="PR00032">
    <property type="entry name" value="HTHARAC"/>
</dbReference>
<gene>
    <name evidence="5" type="ORF">CP373A1_10780</name>
</gene>
<dbReference type="Pfam" id="PF12833">
    <property type="entry name" value="HTH_18"/>
    <property type="match status" value="1"/>
</dbReference>
<dbReference type="InterPro" id="IPR050959">
    <property type="entry name" value="MarA-like"/>
</dbReference>
<dbReference type="InterPro" id="IPR018060">
    <property type="entry name" value="HTH_AraC"/>
</dbReference>
<dbReference type="GO" id="GO:0043565">
    <property type="term" value="F:sequence-specific DNA binding"/>
    <property type="evidence" value="ECO:0007669"/>
    <property type="project" value="InterPro"/>
</dbReference>
<dbReference type="AlphaFoldDB" id="A0A174SCY0"/>
<reference evidence="5 6" key="1">
    <citation type="submission" date="2016-06" db="EMBL/GenBank/DDBJ databases">
        <authorList>
            <person name="Kjaerup R.B."/>
            <person name="Dalgaard T.S."/>
            <person name="Juul-Madsen H.R."/>
        </authorList>
    </citation>
    <scope>NUCLEOTIDE SEQUENCE [LARGE SCALE GENOMIC DNA]</scope>
    <source>
        <strain evidence="5 6">373-A1</strain>
    </source>
</reference>
<dbReference type="SMART" id="SM00342">
    <property type="entry name" value="HTH_ARAC"/>
    <property type="match status" value="1"/>
</dbReference>
<dbReference type="OrthoDB" id="9801721at2"/>
<feature type="domain" description="HTH araC/xylS-type" evidence="4">
    <location>
        <begin position="11"/>
        <end position="109"/>
    </location>
</feature>
<dbReference type="SUPFAM" id="SSF46689">
    <property type="entry name" value="Homeodomain-like"/>
    <property type="match status" value="2"/>
</dbReference>
<dbReference type="EMBL" id="MAPZ01000020">
    <property type="protein sequence ID" value="OBY10377.1"/>
    <property type="molecule type" value="Genomic_DNA"/>
</dbReference>
<dbReference type="GO" id="GO:0003700">
    <property type="term" value="F:DNA-binding transcription factor activity"/>
    <property type="evidence" value="ECO:0007669"/>
    <property type="project" value="InterPro"/>
</dbReference>
<evidence type="ECO:0000256" key="3">
    <source>
        <dbReference type="ARBA" id="ARBA00023163"/>
    </source>
</evidence>
<dbReference type="Proteomes" id="UP000092714">
    <property type="component" value="Unassembled WGS sequence"/>
</dbReference>
<dbReference type="InterPro" id="IPR020449">
    <property type="entry name" value="Tscrpt_reg_AraC-type_HTH"/>
</dbReference>
<evidence type="ECO:0000313" key="6">
    <source>
        <dbReference type="Proteomes" id="UP000092714"/>
    </source>
</evidence>
<comment type="caution">
    <text evidence="5">The sequence shown here is derived from an EMBL/GenBank/DDBJ whole genome shotgun (WGS) entry which is preliminary data.</text>
</comment>
<evidence type="ECO:0000256" key="2">
    <source>
        <dbReference type="ARBA" id="ARBA00023125"/>
    </source>
</evidence>
<keyword evidence="6" id="KW-1185">Reference proteome</keyword>
<evidence type="ECO:0000256" key="1">
    <source>
        <dbReference type="ARBA" id="ARBA00023015"/>
    </source>
</evidence>
<keyword evidence="3" id="KW-0804">Transcription</keyword>
<evidence type="ECO:0000313" key="5">
    <source>
        <dbReference type="EMBL" id="OBY10377.1"/>
    </source>
</evidence>
<organism evidence="5 6">
    <name type="scientific">Clostridium paraputrificum</name>
    <dbReference type="NCBI Taxonomy" id="29363"/>
    <lineage>
        <taxon>Bacteria</taxon>
        <taxon>Bacillati</taxon>
        <taxon>Bacillota</taxon>
        <taxon>Clostridia</taxon>
        <taxon>Eubacteriales</taxon>
        <taxon>Clostridiaceae</taxon>
        <taxon>Clostridium</taxon>
    </lineage>
</organism>
<dbReference type="PANTHER" id="PTHR47504">
    <property type="entry name" value="RIGHT ORIGIN-BINDING PROTEIN"/>
    <property type="match status" value="1"/>
</dbReference>
<dbReference type="PROSITE" id="PS01124">
    <property type="entry name" value="HTH_ARAC_FAMILY_2"/>
    <property type="match status" value="1"/>
</dbReference>
<dbReference type="Gene3D" id="1.10.10.60">
    <property type="entry name" value="Homeodomain-like"/>
    <property type="match status" value="2"/>
</dbReference>
<protein>
    <submittedName>
        <fullName evidence="5">Transcriptional regulator</fullName>
    </submittedName>
</protein>
<evidence type="ECO:0000259" key="4">
    <source>
        <dbReference type="PROSITE" id="PS01124"/>
    </source>
</evidence>
<dbReference type="PANTHER" id="PTHR47504:SF5">
    <property type="entry name" value="RIGHT ORIGIN-BINDING PROTEIN"/>
    <property type="match status" value="1"/>
</dbReference>
<sequence>MDEWSKINAVQKMQQFIEKNLNNNITLYQLAQETNYSPWYSAKIFKELIGKSPFEYIRLLRLSSAAIELRDSEKKVVDVAMDFSFDSHEGFTRAFRKAFGITPKKYKVNTPPICLFKYYPIRDKYLVKNRSDNDIENNMKGCNFFTQVMDFPERKFIFKRGLEAEEYFKYMDEVGVDVWGILCSIKEALNEPVGMWLPEKFIKEGTSKYVQGVEVPKDYNGVVPDGFEVVILPKCKMMIFQGEPFEDENFHIYISNLSKAIDRYNPSIYGYEWAMEDYPCFQMEPQGYRGYIEGRPVREL</sequence>
<keyword evidence="1" id="KW-0805">Transcription regulation</keyword>
<accession>A0A174SCY0</accession>
<dbReference type="RefSeq" id="WP_055183674.1">
    <property type="nucleotide sequence ID" value="NZ_CZBQ01000003.1"/>
</dbReference>
<proteinExistence type="predicted"/>